<feature type="compositionally biased region" description="Polar residues" evidence="1">
    <location>
        <begin position="53"/>
        <end position="70"/>
    </location>
</feature>
<accession>A0A084WT71</accession>
<evidence type="ECO:0000256" key="1">
    <source>
        <dbReference type="SAM" id="MobiDB-lite"/>
    </source>
</evidence>
<proteinExistence type="predicted"/>
<reference evidence="3" key="2">
    <citation type="submission" date="2020-05" db="UniProtKB">
        <authorList>
            <consortium name="EnsemblMetazoa"/>
        </authorList>
    </citation>
    <scope>IDENTIFICATION</scope>
</reference>
<feature type="compositionally biased region" description="Basic residues" evidence="1">
    <location>
        <begin position="30"/>
        <end position="52"/>
    </location>
</feature>
<feature type="compositionally biased region" description="Basic and acidic residues" evidence="1">
    <location>
        <begin position="20"/>
        <end position="29"/>
    </location>
</feature>
<dbReference type="Proteomes" id="UP000030765">
    <property type="component" value="Unassembled WGS sequence"/>
</dbReference>
<sequence>MVTTHTFATPGVDGVDEDGMVVKKKEASTKRRRKPTRCVRSLPKKHGPKTKARSVQSLTASETDVSSEGSAQFREDLVEAAVPGARWSVKG</sequence>
<reference evidence="2 4" key="1">
    <citation type="journal article" date="2014" name="BMC Genomics">
        <title>Genome sequence of Anopheles sinensis provides insight into genetics basis of mosquito competence for malaria parasites.</title>
        <authorList>
            <person name="Zhou D."/>
            <person name="Zhang D."/>
            <person name="Ding G."/>
            <person name="Shi L."/>
            <person name="Hou Q."/>
            <person name="Ye Y."/>
            <person name="Xu Y."/>
            <person name="Zhou H."/>
            <person name="Xiong C."/>
            <person name="Li S."/>
            <person name="Yu J."/>
            <person name="Hong S."/>
            <person name="Yu X."/>
            <person name="Zou P."/>
            <person name="Chen C."/>
            <person name="Chang X."/>
            <person name="Wang W."/>
            <person name="Lv Y."/>
            <person name="Sun Y."/>
            <person name="Ma L."/>
            <person name="Shen B."/>
            <person name="Zhu C."/>
        </authorList>
    </citation>
    <scope>NUCLEOTIDE SEQUENCE [LARGE SCALE GENOMIC DNA]</scope>
</reference>
<dbReference type="VEuPathDB" id="VectorBase:ASIC021816"/>
<evidence type="ECO:0000313" key="4">
    <source>
        <dbReference type="Proteomes" id="UP000030765"/>
    </source>
</evidence>
<dbReference type="EnsemblMetazoa" id="ASIC021816-RA">
    <property type="protein sequence ID" value="ASIC021816-PA"/>
    <property type="gene ID" value="ASIC021816"/>
</dbReference>
<dbReference type="EMBL" id="KE525420">
    <property type="protein sequence ID" value="KFB53415.1"/>
    <property type="molecule type" value="Genomic_DNA"/>
</dbReference>
<name>A0A084WT71_ANOSI</name>
<feature type="region of interest" description="Disordered" evidence="1">
    <location>
        <begin position="1"/>
        <end position="72"/>
    </location>
</feature>
<organism evidence="2">
    <name type="scientific">Anopheles sinensis</name>
    <name type="common">Mosquito</name>
    <dbReference type="NCBI Taxonomy" id="74873"/>
    <lineage>
        <taxon>Eukaryota</taxon>
        <taxon>Metazoa</taxon>
        <taxon>Ecdysozoa</taxon>
        <taxon>Arthropoda</taxon>
        <taxon>Hexapoda</taxon>
        <taxon>Insecta</taxon>
        <taxon>Pterygota</taxon>
        <taxon>Neoptera</taxon>
        <taxon>Endopterygota</taxon>
        <taxon>Diptera</taxon>
        <taxon>Nematocera</taxon>
        <taxon>Culicoidea</taxon>
        <taxon>Culicidae</taxon>
        <taxon>Anophelinae</taxon>
        <taxon>Anopheles</taxon>
    </lineage>
</organism>
<gene>
    <name evidence="2" type="ORF">ZHAS_00021816</name>
</gene>
<evidence type="ECO:0000313" key="2">
    <source>
        <dbReference type="EMBL" id="KFB53415.1"/>
    </source>
</evidence>
<protein>
    <submittedName>
        <fullName evidence="2 3">Uncharacterized protein</fullName>
    </submittedName>
</protein>
<dbReference type="AlphaFoldDB" id="A0A084WT71"/>
<keyword evidence="4" id="KW-1185">Reference proteome</keyword>
<dbReference type="EMBL" id="ATLV01026864">
    <property type="status" value="NOT_ANNOTATED_CDS"/>
    <property type="molecule type" value="Genomic_DNA"/>
</dbReference>
<evidence type="ECO:0000313" key="3">
    <source>
        <dbReference type="EnsemblMetazoa" id="ASIC021816-PA"/>
    </source>
</evidence>